<keyword evidence="5" id="KW-1185">Reference proteome</keyword>
<dbReference type="InterPro" id="IPR005835">
    <property type="entry name" value="NTP_transferase_dom"/>
</dbReference>
<dbReference type="Pfam" id="PF00483">
    <property type="entry name" value="NTP_transferase"/>
    <property type="match status" value="1"/>
</dbReference>
<dbReference type="GO" id="GO:0004475">
    <property type="term" value="F:mannose-1-phosphate guanylyltransferase (GTP) activity"/>
    <property type="evidence" value="ECO:0007669"/>
    <property type="project" value="TreeGrafter"/>
</dbReference>
<evidence type="ECO:0000259" key="2">
    <source>
        <dbReference type="Pfam" id="PF00483"/>
    </source>
</evidence>
<dbReference type="InterPro" id="IPR029044">
    <property type="entry name" value="Nucleotide-diphossugar_trans"/>
</dbReference>
<gene>
    <name evidence="4" type="ORF">EIY87_22100</name>
</gene>
<sequence length="527" mass="57196">MGNPLRRRGSPAPGGRLRGRRRRFVSPAVLSALQRRRRSAMSRFGDHGRGWRRAHRAPRHRRHRRLRAPAHRARRPAQHRPPAASAAGNRARQRNPSEDGRSAAARDRHPRPRPGLRDHHHRPVGARLPRREGNRSPPVLADLDGTSGRGDRQLEPVTGEENTVGLPATVEGQLHVLIPAGGSGTRLWPVSREGTPKFLLDVGTGEPLLLDAVRRALAVTAPDRIHIVTSAGYVEQTREITRPLGVVSVICEPEARDTCAAIALGSHIIALGDPGAVVVSTPADQFVPNDGPWRRAITALINAADDDRLACLGIVPTRPDTGFGYMYVAADDINVARPCAVTSFHEKPDAVTATSYLKGKRHLWNSGIMAWRAAAFGELVARCAPAVSEAVHQVAARGHADDQALRAWRRAPRAPIEPVLLEPAATSGRLNAVPAALDWRDLGSWTAVADMHAAGGEQDRLVLAHEAHNCSVTKTKGRHACRYVLVGVRDLVVVDCEDVVMIMHRGAAQDVKKVIGELTARGWADLT</sequence>
<evidence type="ECO:0000313" key="5">
    <source>
        <dbReference type="Proteomes" id="UP000267081"/>
    </source>
</evidence>
<dbReference type="InterPro" id="IPR054566">
    <property type="entry name" value="ManC/GMP-like_b-helix"/>
</dbReference>
<protein>
    <recommendedName>
        <fullName evidence="6">Mannose-1-phosphate guanylyltransferase</fullName>
    </recommendedName>
</protein>
<dbReference type="GO" id="GO:0009298">
    <property type="term" value="P:GDP-mannose biosynthetic process"/>
    <property type="evidence" value="ECO:0007669"/>
    <property type="project" value="TreeGrafter"/>
</dbReference>
<name>A0A427T7L7_9PSEU</name>
<organism evidence="4 5">
    <name type="scientific">Amycolatopsis eburnea</name>
    <dbReference type="NCBI Taxonomy" id="2267691"/>
    <lineage>
        <taxon>Bacteria</taxon>
        <taxon>Bacillati</taxon>
        <taxon>Actinomycetota</taxon>
        <taxon>Actinomycetes</taxon>
        <taxon>Pseudonocardiales</taxon>
        <taxon>Pseudonocardiaceae</taxon>
        <taxon>Amycolatopsis</taxon>
    </lineage>
</organism>
<evidence type="ECO:0000313" key="4">
    <source>
        <dbReference type="EMBL" id="RSD16348.1"/>
    </source>
</evidence>
<comment type="caution">
    <text evidence="4">The sequence shown here is derived from an EMBL/GenBank/DDBJ whole genome shotgun (WGS) entry which is preliminary data.</text>
</comment>
<feature type="compositionally biased region" description="Basic residues" evidence="1">
    <location>
        <begin position="108"/>
        <end position="124"/>
    </location>
</feature>
<dbReference type="SUPFAM" id="SSF159283">
    <property type="entry name" value="Guanosine diphospho-D-mannose pyrophosphorylase/mannose-6-phosphate isomerase linker domain"/>
    <property type="match status" value="1"/>
</dbReference>
<dbReference type="Proteomes" id="UP000267081">
    <property type="component" value="Unassembled WGS sequence"/>
</dbReference>
<evidence type="ECO:0008006" key="6">
    <source>
        <dbReference type="Google" id="ProtNLM"/>
    </source>
</evidence>
<proteinExistence type="predicted"/>
<reference evidence="4 5" key="1">
    <citation type="submission" date="2018-12" db="EMBL/GenBank/DDBJ databases">
        <title>Amycolatopsis eburnea sp. nov. actinomycete associate with arbuscular mycorrhiza fungal spore.</title>
        <authorList>
            <person name="Lumyong S."/>
            <person name="Chaiya L."/>
        </authorList>
    </citation>
    <scope>NUCLEOTIDE SEQUENCE [LARGE SCALE GENOMIC DNA]</scope>
    <source>
        <strain evidence="4 5">GLM-1</strain>
    </source>
</reference>
<feature type="compositionally biased region" description="Basic residues" evidence="1">
    <location>
        <begin position="50"/>
        <end position="78"/>
    </location>
</feature>
<dbReference type="PANTHER" id="PTHR46390:SF1">
    <property type="entry name" value="MANNOSE-1-PHOSPHATE GUANYLYLTRANSFERASE"/>
    <property type="match status" value="1"/>
</dbReference>
<evidence type="ECO:0000259" key="3">
    <source>
        <dbReference type="Pfam" id="PF22640"/>
    </source>
</evidence>
<dbReference type="AlphaFoldDB" id="A0A427T7L7"/>
<dbReference type="Gene3D" id="3.90.550.10">
    <property type="entry name" value="Spore Coat Polysaccharide Biosynthesis Protein SpsA, Chain A"/>
    <property type="match status" value="1"/>
</dbReference>
<dbReference type="PANTHER" id="PTHR46390">
    <property type="entry name" value="MANNOSE-1-PHOSPHATE GUANYLYLTRANSFERASE"/>
    <property type="match status" value="1"/>
</dbReference>
<feature type="domain" description="Nucleotidyl transferase" evidence="2">
    <location>
        <begin position="177"/>
        <end position="453"/>
    </location>
</feature>
<accession>A0A427T7L7</accession>
<dbReference type="Pfam" id="PF22640">
    <property type="entry name" value="ManC_GMP_beta-helix"/>
    <property type="match status" value="1"/>
</dbReference>
<feature type="region of interest" description="Disordered" evidence="1">
    <location>
        <begin position="1"/>
        <end position="155"/>
    </location>
</feature>
<feature type="compositionally biased region" description="Basic and acidic residues" evidence="1">
    <location>
        <begin position="95"/>
        <end position="107"/>
    </location>
</feature>
<dbReference type="SUPFAM" id="SSF53448">
    <property type="entry name" value="Nucleotide-diphospho-sugar transferases"/>
    <property type="match status" value="1"/>
</dbReference>
<feature type="domain" description="MannoseP isomerase/GMP-like beta-helix" evidence="3">
    <location>
        <begin position="485"/>
        <end position="518"/>
    </location>
</feature>
<evidence type="ECO:0000256" key="1">
    <source>
        <dbReference type="SAM" id="MobiDB-lite"/>
    </source>
</evidence>
<dbReference type="EMBL" id="RSEC01000048">
    <property type="protein sequence ID" value="RSD16348.1"/>
    <property type="molecule type" value="Genomic_DNA"/>
</dbReference>
<dbReference type="InterPro" id="IPR051161">
    <property type="entry name" value="Mannose-6P_isomerase_type2"/>
</dbReference>